<dbReference type="AlphaFoldDB" id="A0A974HNN9"/>
<dbReference type="PANTHER" id="PTHR21301:SF12">
    <property type="match status" value="1"/>
</dbReference>
<dbReference type="Proteomes" id="UP000694892">
    <property type="component" value="Chromosome 4L"/>
</dbReference>
<evidence type="ECO:0000313" key="1">
    <source>
        <dbReference type="EMBL" id="OCT84271.1"/>
    </source>
</evidence>
<name>A0A974HNN9_XENLA</name>
<dbReference type="EMBL" id="CM004472">
    <property type="protein sequence ID" value="OCT84271.1"/>
    <property type="molecule type" value="Genomic_DNA"/>
</dbReference>
<dbReference type="PANTHER" id="PTHR21301">
    <property type="entry name" value="REVERSE TRANSCRIPTASE"/>
    <property type="match status" value="1"/>
</dbReference>
<accession>A0A974HNN9</accession>
<evidence type="ECO:0008006" key="3">
    <source>
        <dbReference type="Google" id="ProtNLM"/>
    </source>
</evidence>
<proteinExistence type="predicted"/>
<reference evidence="2" key="1">
    <citation type="journal article" date="2016" name="Nature">
        <title>Genome evolution in the allotetraploid frog Xenopus laevis.</title>
        <authorList>
            <person name="Session A.M."/>
            <person name="Uno Y."/>
            <person name="Kwon T."/>
            <person name="Chapman J.A."/>
            <person name="Toyoda A."/>
            <person name="Takahashi S."/>
            <person name="Fukui A."/>
            <person name="Hikosaka A."/>
            <person name="Suzuki A."/>
            <person name="Kondo M."/>
            <person name="van Heeringen S.J."/>
            <person name="Quigley I."/>
            <person name="Heinz S."/>
            <person name="Ogino H."/>
            <person name="Ochi H."/>
            <person name="Hellsten U."/>
            <person name="Lyons J.B."/>
            <person name="Simakov O."/>
            <person name="Putnam N."/>
            <person name="Stites J."/>
            <person name="Kuroki Y."/>
            <person name="Tanaka T."/>
            <person name="Michiue T."/>
            <person name="Watanabe M."/>
            <person name="Bogdanovic O."/>
            <person name="Lister R."/>
            <person name="Georgiou G."/>
            <person name="Paranjpe S.S."/>
            <person name="van Kruijsbergen I."/>
            <person name="Shu S."/>
            <person name="Carlson J."/>
            <person name="Kinoshita T."/>
            <person name="Ohta Y."/>
            <person name="Mawaribuchi S."/>
            <person name="Jenkins J."/>
            <person name="Grimwood J."/>
            <person name="Schmutz J."/>
            <person name="Mitros T."/>
            <person name="Mozaffari S.V."/>
            <person name="Suzuki Y."/>
            <person name="Haramoto Y."/>
            <person name="Yamamoto T.S."/>
            <person name="Takagi C."/>
            <person name="Heald R."/>
            <person name="Miller K."/>
            <person name="Haudenschild C."/>
            <person name="Kitzman J."/>
            <person name="Nakayama T."/>
            <person name="Izutsu Y."/>
            <person name="Robert J."/>
            <person name="Fortriede J."/>
            <person name="Burns K."/>
            <person name="Lotay V."/>
            <person name="Karimi K."/>
            <person name="Yasuoka Y."/>
            <person name="Dichmann D.S."/>
            <person name="Flajnik M.F."/>
            <person name="Houston D.W."/>
            <person name="Shendure J."/>
            <person name="DuPasquier L."/>
            <person name="Vize P.D."/>
            <person name="Zorn A.M."/>
            <person name="Ito M."/>
            <person name="Marcotte E.M."/>
            <person name="Wallingford J.B."/>
            <person name="Ito Y."/>
            <person name="Asashima M."/>
            <person name="Ueno N."/>
            <person name="Matsuda Y."/>
            <person name="Veenstra G.J."/>
            <person name="Fujiyama A."/>
            <person name="Harland R.M."/>
            <person name="Taira M."/>
            <person name="Rokhsar D.S."/>
        </authorList>
    </citation>
    <scope>NUCLEOTIDE SEQUENCE [LARGE SCALE GENOMIC DNA]</scope>
    <source>
        <strain evidence="2">J</strain>
    </source>
</reference>
<gene>
    <name evidence="1" type="ORF">XELAEV_18022424mg</name>
</gene>
<evidence type="ECO:0000313" key="2">
    <source>
        <dbReference type="Proteomes" id="UP000694892"/>
    </source>
</evidence>
<sequence length="84" mass="9740">MLKCPCGKVYVGQTCRQINARIKEHRDDIKNFKANTYTDTPVSCPFNQNRHNMSQLKWLVLEVIQLPQRGGDSKKILLQKRHCG</sequence>
<protein>
    <recommendedName>
        <fullName evidence="3">GIY-YIG domain-containing protein</fullName>
    </recommendedName>
</protein>
<organism evidence="1 2">
    <name type="scientific">Xenopus laevis</name>
    <name type="common">African clawed frog</name>
    <dbReference type="NCBI Taxonomy" id="8355"/>
    <lineage>
        <taxon>Eukaryota</taxon>
        <taxon>Metazoa</taxon>
        <taxon>Chordata</taxon>
        <taxon>Craniata</taxon>
        <taxon>Vertebrata</taxon>
        <taxon>Euteleostomi</taxon>
        <taxon>Amphibia</taxon>
        <taxon>Batrachia</taxon>
        <taxon>Anura</taxon>
        <taxon>Pipoidea</taxon>
        <taxon>Pipidae</taxon>
        <taxon>Xenopodinae</taxon>
        <taxon>Xenopus</taxon>
        <taxon>Xenopus</taxon>
    </lineage>
</organism>